<reference evidence="2 3" key="1">
    <citation type="submission" date="2021-03" db="EMBL/GenBank/DDBJ databases">
        <authorList>
            <person name="Stanton E."/>
        </authorList>
    </citation>
    <scope>NUCLEOTIDE SEQUENCE [LARGE SCALE GENOMIC DNA]</scope>
    <source>
        <strain evidence="2 3">2020EL-00037</strain>
    </source>
</reference>
<gene>
    <name evidence="2" type="ORF">J7S78_13255</name>
</gene>
<keyword evidence="1" id="KW-0472">Membrane</keyword>
<dbReference type="AlphaFoldDB" id="A0AAP2FJK2"/>
<sequence length="147" mass="16403">MAFTQRRYFGLKIKDAPLLNIPRERRVFAFFRVSFAAVRAGTIPIIAAVCYCLSAITFITWINVTAALTLNEVIAPGVVIHDVTILPAVVLVSLFKVFLSGFCRHKYLAKISTSGYHAAEQGRKNWCSSLAHKKGRNARPVVKEFYA</sequence>
<evidence type="ECO:0000313" key="2">
    <source>
        <dbReference type="EMBL" id="MBQ0600760.1"/>
    </source>
</evidence>
<name>A0AAP2FJK2_KLEOX</name>
<accession>A0AAP2FJK2</accession>
<protein>
    <submittedName>
        <fullName evidence="2">Uncharacterized protein</fullName>
    </submittedName>
</protein>
<dbReference type="RefSeq" id="WP_210846168.1">
    <property type="nucleotide sequence ID" value="NZ_JAGKON010000013.1"/>
</dbReference>
<feature type="transmembrane region" description="Helical" evidence="1">
    <location>
        <begin position="29"/>
        <end position="62"/>
    </location>
</feature>
<dbReference type="EMBL" id="JAGKON010000013">
    <property type="protein sequence ID" value="MBQ0600760.1"/>
    <property type="molecule type" value="Genomic_DNA"/>
</dbReference>
<dbReference type="Proteomes" id="UP000673434">
    <property type="component" value="Unassembled WGS sequence"/>
</dbReference>
<proteinExistence type="predicted"/>
<comment type="caution">
    <text evidence="2">The sequence shown here is derived from an EMBL/GenBank/DDBJ whole genome shotgun (WGS) entry which is preliminary data.</text>
</comment>
<keyword evidence="3" id="KW-1185">Reference proteome</keyword>
<evidence type="ECO:0000256" key="1">
    <source>
        <dbReference type="SAM" id="Phobius"/>
    </source>
</evidence>
<keyword evidence="1" id="KW-1133">Transmembrane helix</keyword>
<organism evidence="2 3">
    <name type="scientific">Klebsiella oxytoca</name>
    <dbReference type="NCBI Taxonomy" id="571"/>
    <lineage>
        <taxon>Bacteria</taxon>
        <taxon>Pseudomonadati</taxon>
        <taxon>Pseudomonadota</taxon>
        <taxon>Gammaproteobacteria</taxon>
        <taxon>Enterobacterales</taxon>
        <taxon>Enterobacteriaceae</taxon>
        <taxon>Klebsiella/Raoultella group</taxon>
        <taxon>Klebsiella</taxon>
    </lineage>
</organism>
<feature type="transmembrane region" description="Helical" evidence="1">
    <location>
        <begin position="74"/>
        <end position="99"/>
    </location>
</feature>
<keyword evidence="1" id="KW-0812">Transmembrane</keyword>
<evidence type="ECO:0000313" key="3">
    <source>
        <dbReference type="Proteomes" id="UP000673434"/>
    </source>
</evidence>